<reference evidence="2 3" key="1">
    <citation type="submission" date="2015-12" db="EMBL/GenBank/DDBJ databases">
        <title>Draft genome sequence of Mesorhizobium sp. UFLA 01-765, a multitolerant efficient symbiont and plant-growth promoting strain isolated from Zn-mining soil using Leucaena leucocephala as a trap plant.</title>
        <authorList>
            <person name="Rangel W.M."/>
            <person name="Thijs S."/>
            <person name="Longatti S.M."/>
            <person name="Moreira F.M."/>
            <person name="Weyens N."/>
            <person name="Vangronsveld J."/>
            <person name="Van Hamme J.D."/>
            <person name="Bottos E.M."/>
            <person name="Rineau F."/>
        </authorList>
    </citation>
    <scope>NUCLEOTIDE SEQUENCE [LARGE SCALE GENOMIC DNA]</scope>
    <source>
        <strain evidence="2 3">UFLA 01-765</strain>
    </source>
</reference>
<dbReference type="AlphaFoldDB" id="A0A101KQT4"/>
<feature type="transmembrane region" description="Helical" evidence="1">
    <location>
        <begin position="12"/>
        <end position="39"/>
    </location>
</feature>
<keyword evidence="1" id="KW-0812">Transmembrane</keyword>
<dbReference type="Proteomes" id="UP000053176">
    <property type="component" value="Unassembled WGS sequence"/>
</dbReference>
<name>A0A101KQT4_RHILI</name>
<evidence type="ECO:0000313" key="3">
    <source>
        <dbReference type="Proteomes" id="UP000053176"/>
    </source>
</evidence>
<protein>
    <submittedName>
        <fullName evidence="2">Uncharacterized protein</fullName>
    </submittedName>
</protein>
<keyword evidence="1" id="KW-1133">Transmembrane helix</keyword>
<feature type="transmembrane region" description="Helical" evidence="1">
    <location>
        <begin position="45"/>
        <end position="64"/>
    </location>
</feature>
<evidence type="ECO:0000256" key="1">
    <source>
        <dbReference type="SAM" id="Phobius"/>
    </source>
</evidence>
<proteinExistence type="predicted"/>
<gene>
    <name evidence="2" type="ORF">AU467_04265</name>
</gene>
<accession>A0A101KQT4</accession>
<sequence length="73" mass="7988">MERNDTFLDYLAPIVEALVIFLTSASAISVLVLALAWLAGTAFGTAAQLVVYAFATSTTIAVMVRRELRRLKR</sequence>
<comment type="caution">
    <text evidence="2">The sequence shown here is derived from an EMBL/GenBank/DDBJ whole genome shotgun (WGS) entry which is preliminary data.</text>
</comment>
<organism evidence="2 3">
    <name type="scientific">Rhizobium loti</name>
    <name type="common">Mesorhizobium loti</name>
    <dbReference type="NCBI Taxonomy" id="381"/>
    <lineage>
        <taxon>Bacteria</taxon>
        <taxon>Pseudomonadati</taxon>
        <taxon>Pseudomonadota</taxon>
        <taxon>Alphaproteobacteria</taxon>
        <taxon>Hyphomicrobiales</taxon>
        <taxon>Phyllobacteriaceae</taxon>
        <taxon>Mesorhizobium</taxon>
    </lineage>
</organism>
<dbReference type="EMBL" id="LPWA01000120">
    <property type="protein sequence ID" value="KUM25202.1"/>
    <property type="molecule type" value="Genomic_DNA"/>
</dbReference>
<evidence type="ECO:0000313" key="2">
    <source>
        <dbReference type="EMBL" id="KUM25202.1"/>
    </source>
</evidence>
<keyword evidence="1" id="KW-0472">Membrane</keyword>